<evidence type="ECO:0000313" key="3">
    <source>
        <dbReference type="EMBL" id="ETN64707.1"/>
    </source>
</evidence>
<keyword evidence="2" id="KW-0472">Membrane</keyword>
<dbReference type="FunCoup" id="W5JK00">
    <property type="interactions" value="60"/>
</dbReference>
<reference evidence="3" key="2">
    <citation type="submission" date="2010-05" db="EMBL/GenBank/DDBJ databases">
        <authorList>
            <person name="Almeida L.G."/>
            <person name="Nicolas M.F."/>
            <person name="Souza R.C."/>
            <person name="Vasconcelos A.T.R."/>
        </authorList>
    </citation>
    <scope>NUCLEOTIDE SEQUENCE</scope>
</reference>
<dbReference type="VEuPathDB" id="VectorBase:ADAC003542"/>
<feature type="region of interest" description="Disordered" evidence="1">
    <location>
        <begin position="70"/>
        <end position="94"/>
    </location>
</feature>
<feature type="region of interest" description="Disordered" evidence="1">
    <location>
        <begin position="1"/>
        <end position="37"/>
    </location>
</feature>
<dbReference type="InParanoid" id="W5JK00"/>
<reference evidence="3" key="1">
    <citation type="journal article" date="2010" name="BMC Genomics">
        <title>Combination of measures distinguishes pre-miRNAs from other stem-loops in the genome of the newly sequenced Anopheles darlingi.</title>
        <authorList>
            <person name="Mendes N.D."/>
            <person name="Freitas A.T."/>
            <person name="Vasconcelos A.T."/>
            <person name="Sagot M.F."/>
        </authorList>
    </citation>
    <scope>NUCLEOTIDE SEQUENCE</scope>
</reference>
<name>W5JK00_ANODA</name>
<dbReference type="AlphaFoldDB" id="W5JK00"/>
<accession>W5JK00</accession>
<dbReference type="EMBL" id="ADMH02000905">
    <property type="protein sequence ID" value="ETN64707.1"/>
    <property type="molecule type" value="Genomic_DNA"/>
</dbReference>
<dbReference type="PANTHER" id="PTHR21879">
    <property type="entry name" value="FI03362P-RELATED-RELATED"/>
    <property type="match status" value="1"/>
</dbReference>
<dbReference type="GO" id="GO:0016020">
    <property type="term" value="C:membrane"/>
    <property type="evidence" value="ECO:0007669"/>
    <property type="project" value="TreeGrafter"/>
</dbReference>
<dbReference type="eggNOG" id="ENOG502QU9Q">
    <property type="taxonomic scope" value="Eukaryota"/>
</dbReference>
<dbReference type="PANTHER" id="PTHR21879:SF10">
    <property type="entry name" value="LP14110P"/>
    <property type="match status" value="1"/>
</dbReference>
<feature type="transmembrane region" description="Helical" evidence="2">
    <location>
        <begin position="284"/>
        <end position="302"/>
    </location>
</feature>
<dbReference type="Pfam" id="PF07898">
    <property type="entry name" value="DUF1676"/>
    <property type="match status" value="1"/>
</dbReference>
<gene>
    <name evidence="3" type="ORF">AND_003542</name>
</gene>
<feature type="transmembrane region" description="Helical" evidence="2">
    <location>
        <begin position="253"/>
        <end position="278"/>
    </location>
</feature>
<evidence type="ECO:0000256" key="2">
    <source>
        <dbReference type="SAM" id="Phobius"/>
    </source>
</evidence>
<dbReference type="VEuPathDB" id="VectorBase:ADAR2_008341"/>
<dbReference type="HOGENOM" id="CLU_059073_0_0_1"/>
<dbReference type="OMA" id="MSFELTI"/>
<reference evidence="3" key="3">
    <citation type="journal article" date="2013" name="Nucleic Acids Res.">
        <title>The genome of Anopheles darlingi, the main neotropical malaria vector.</title>
        <authorList>
            <person name="Marinotti O."/>
            <person name="Cerqueira G.C."/>
            <person name="de Almeida L.G."/>
            <person name="Ferro M.I."/>
            <person name="Loreto E.L."/>
            <person name="Zaha A."/>
            <person name="Teixeira S.M."/>
            <person name="Wespiser A.R."/>
            <person name="Almeida E Silva A."/>
            <person name="Schlindwein A.D."/>
            <person name="Pacheco A.C."/>
            <person name="Silva A.L."/>
            <person name="Graveley B.R."/>
            <person name="Walenz B.P."/>
            <person name="Lima Bde A."/>
            <person name="Ribeiro C.A."/>
            <person name="Nunes-Silva C.G."/>
            <person name="de Carvalho C.R."/>
            <person name="Soares C.M."/>
            <person name="de Menezes C.B."/>
            <person name="Matiolli C."/>
            <person name="Caffrey D."/>
            <person name="Araujo D.A."/>
            <person name="de Oliveira D.M."/>
            <person name="Golenbock D."/>
            <person name="Grisard E.C."/>
            <person name="Fantinatti-Garboggini F."/>
            <person name="de Carvalho F.M."/>
            <person name="Barcellos F.G."/>
            <person name="Prosdocimi F."/>
            <person name="May G."/>
            <person name="Azevedo Junior G.M."/>
            <person name="Guimaraes G.M."/>
            <person name="Goldman G.H."/>
            <person name="Padilha I.Q."/>
            <person name="Batista Jda S."/>
            <person name="Ferro J.A."/>
            <person name="Ribeiro J.M."/>
            <person name="Fietto J.L."/>
            <person name="Dabbas K.M."/>
            <person name="Cerdeira L."/>
            <person name="Agnez-Lima L.F."/>
            <person name="Brocchi M."/>
            <person name="de Carvalho M.O."/>
            <person name="Teixeira Mde M."/>
            <person name="Diniz Maia Mde M."/>
            <person name="Goldman M.H."/>
            <person name="Cruz Schneider M.P."/>
            <person name="Felipe M.S."/>
            <person name="Hungria M."/>
            <person name="Nicolas M.F."/>
            <person name="Pereira M."/>
            <person name="Montes M.A."/>
            <person name="Cantao M.E."/>
            <person name="Vincentz M."/>
            <person name="Rafael M.S."/>
            <person name="Silverman N."/>
            <person name="Stoco P.H."/>
            <person name="Souza R.C."/>
            <person name="Vicentini R."/>
            <person name="Gazzinelli R.T."/>
            <person name="Neves Rde O."/>
            <person name="Silva R."/>
            <person name="Astolfi-Filho S."/>
            <person name="Maciel T.E."/>
            <person name="Urmenyi T.P."/>
            <person name="Tadei W.P."/>
            <person name="Camargo E.P."/>
            <person name="de Vasconcelos A.T."/>
        </authorList>
    </citation>
    <scope>NUCLEOTIDE SEQUENCE</scope>
</reference>
<dbReference type="InterPro" id="IPR012464">
    <property type="entry name" value="DUF1676"/>
</dbReference>
<evidence type="ECO:0008006" key="4">
    <source>
        <dbReference type="Google" id="ProtNLM"/>
    </source>
</evidence>
<organism evidence="3">
    <name type="scientific">Anopheles darlingi</name>
    <name type="common">Mosquito</name>
    <dbReference type="NCBI Taxonomy" id="43151"/>
    <lineage>
        <taxon>Eukaryota</taxon>
        <taxon>Metazoa</taxon>
        <taxon>Ecdysozoa</taxon>
        <taxon>Arthropoda</taxon>
        <taxon>Hexapoda</taxon>
        <taxon>Insecta</taxon>
        <taxon>Pterygota</taxon>
        <taxon>Neoptera</taxon>
        <taxon>Endopterygota</taxon>
        <taxon>Diptera</taxon>
        <taxon>Nematocera</taxon>
        <taxon>Culicoidea</taxon>
        <taxon>Culicidae</taxon>
        <taxon>Anophelinae</taxon>
        <taxon>Anopheles</taxon>
    </lineage>
</organism>
<feature type="compositionally biased region" description="Basic residues" evidence="1">
    <location>
        <begin position="1"/>
        <end position="16"/>
    </location>
</feature>
<keyword evidence="2" id="KW-0812">Transmembrane</keyword>
<evidence type="ECO:0000256" key="1">
    <source>
        <dbReference type="SAM" id="MobiDB-lite"/>
    </source>
</evidence>
<proteinExistence type="predicted"/>
<keyword evidence="2" id="KW-1133">Transmembrane helix</keyword>
<comment type="caution">
    <text evidence="3">The sequence shown here is derived from an EMBL/GenBank/DDBJ whole genome shotgun (WGS) entry which is preliminary data.</text>
</comment>
<feature type="transmembrane region" description="Helical" evidence="2">
    <location>
        <begin position="44"/>
        <end position="61"/>
    </location>
</feature>
<protein>
    <recommendedName>
        <fullName evidence="4">Protein osiris 2</fullName>
    </recommendedName>
</protein>
<sequence length="407" mass="45232">MKCKKGNIKPQPHIRKKWDSSCSSSSRKQQRKQRPARTFLTSQPFGYAIVLVAVLILGCFVDSGHQEGIKLPDQTSNPPSGSAPATGGGPVVGEERRQGKHLLDFIGLGTGGNVDPYLARTNAQCLNGELADCFKSQALNTFSEFFEQEQYQLTGDARIVRLPETQLRSLQQEGYEFVGESRHSDSEWELLYKYALRRIERFVKSTALEFQIPDEITEEGRYSARFIDEISDEIDVIEDKKAPLFTRHRLKKIFIPLLLILKVFKLKLLLFLPVILGLASFKKLLGFLAIIVPGVIGYLKLFKPHQSCCTNDIFSGGFQPPHYSPQGLGSIGYSPYKEYASSGPAGHYGRPSSGPDVSYASPYGNYYRDAGRSDIKGGSVKFGDDLAYQGYSEYRGATGAKDVKAEN</sequence>